<dbReference type="InterPro" id="IPR017511">
    <property type="entry name" value="PQQ_mDH"/>
</dbReference>
<evidence type="ECO:0000256" key="1">
    <source>
        <dbReference type="ARBA" id="ARBA00001931"/>
    </source>
</evidence>
<dbReference type="SUPFAM" id="SSF46626">
    <property type="entry name" value="Cytochrome c"/>
    <property type="match status" value="1"/>
</dbReference>
<evidence type="ECO:0000256" key="9">
    <source>
        <dbReference type="SAM" id="SignalP"/>
    </source>
</evidence>
<dbReference type="InterPro" id="IPR036909">
    <property type="entry name" value="Cyt_c-like_dom_sf"/>
</dbReference>
<keyword evidence="4 8" id="KW-0479">Metal-binding</keyword>
<comment type="similarity">
    <text evidence="2">Belongs to the bacterial PQQ dehydrogenase family.</text>
</comment>
<sequence>MRFTQQVKPYLLVFAVLANLCSAKAQSTQNTTWEVYGGSKKFIRYSALKQVNTKNVKQLQVAWTYHTEDADARGGSQIQCNPIIVDGVLYGTTPRLSLVALNASTGVLKWKFNAEDQLAKKENLGINNNRGVTYWQSGADKRILYCAGSNLYAVNAQTGRLVKSFGKDGAIDLHDNLELNNKNWYVAGTTPGIIYRDLYILGSRVNESANAAPGSVRAFDVRTGKLRWIFHTIPHPGEFGYNTWEDKDAWKYIGGANCWAGFSMDEKRGIIYAPTGSASFDFYGGKRKGKGLFANSLLALDAATGKLKWHYQVIHHDLWDKDLPTAPALVTIRRNGKLIDAVAQPTKHGFLFILDRVTGKSLYPVKEKPVPTTSELDGEKVWPTQPFPTLPEPFVRQNFTEKDINPYISEQSKVEVLGRLKSYRYGNMFLPPGKQPSVIFPGFDGGPEWGGPAYDPQTGLLYINANEVPWILTMIDAPKAPGKVESFATAGERLFAKNCMSCHGQNREGSGNNPTLIGIEKKYTAEQIMGLLETGRRMMPAFKELGKQEREAVIAFVTSNQKEGERKFTSPAPLDPYLDLPYQMTGYNKFLTKEGLPAISPPWGTLNAINLNTGKIAWKIPLGEDENLSKQGYPITGTENYGGPVVTAGGLVFIAATRDEKIRAFDKRNGKLLWEAKLPAAGFATPSIYQVHGKKYLIIACGGGKLGTRSGDAYVAFAIPGTKDN</sequence>
<gene>
    <name evidence="11" type="ORF">ACFSYC_16735</name>
</gene>
<evidence type="ECO:0000313" key="12">
    <source>
        <dbReference type="Proteomes" id="UP001597601"/>
    </source>
</evidence>
<dbReference type="PANTHER" id="PTHR32303">
    <property type="entry name" value="QUINOPROTEIN ALCOHOL DEHYDROGENASE (CYTOCHROME C)"/>
    <property type="match status" value="1"/>
</dbReference>
<feature type="chain" id="PRO_5046676657" evidence="9">
    <location>
        <begin position="26"/>
        <end position="725"/>
    </location>
</feature>
<dbReference type="PROSITE" id="PS51007">
    <property type="entry name" value="CYTC"/>
    <property type="match status" value="1"/>
</dbReference>
<dbReference type="InterPro" id="IPR011047">
    <property type="entry name" value="Quinoprotein_ADH-like_sf"/>
</dbReference>
<dbReference type="Proteomes" id="UP001597601">
    <property type="component" value="Unassembled WGS sequence"/>
</dbReference>
<evidence type="ECO:0000256" key="5">
    <source>
        <dbReference type="ARBA" id="ARBA00022729"/>
    </source>
</evidence>
<feature type="signal peptide" evidence="9">
    <location>
        <begin position="1"/>
        <end position="25"/>
    </location>
</feature>
<keyword evidence="7 8" id="KW-0408">Iron</keyword>
<dbReference type="Gene3D" id="1.10.760.10">
    <property type="entry name" value="Cytochrome c-like domain"/>
    <property type="match status" value="1"/>
</dbReference>
<keyword evidence="6" id="KW-0560">Oxidoreductase</keyword>
<comment type="cofactor">
    <cofactor evidence="1">
        <name>pyrroloquinoline quinone</name>
        <dbReference type="ChEBI" id="CHEBI:58442"/>
    </cofactor>
</comment>
<dbReference type="SUPFAM" id="SSF50998">
    <property type="entry name" value="Quinoprotein alcohol dehydrogenase-like"/>
    <property type="match status" value="1"/>
</dbReference>
<evidence type="ECO:0000256" key="4">
    <source>
        <dbReference type="ARBA" id="ARBA00022723"/>
    </source>
</evidence>
<dbReference type="EMBL" id="JBHUON010000024">
    <property type="protein sequence ID" value="MFD2866345.1"/>
    <property type="molecule type" value="Genomic_DNA"/>
</dbReference>
<protein>
    <submittedName>
        <fullName evidence="11">PQQ-binding-like beta-propeller repeat protein</fullName>
    </submittedName>
</protein>
<organism evidence="11 12">
    <name type="scientific">Mucilaginibacter antarcticus</name>
    <dbReference type="NCBI Taxonomy" id="1855725"/>
    <lineage>
        <taxon>Bacteria</taxon>
        <taxon>Pseudomonadati</taxon>
        <taxon>Bacteroidota</taxon>
        <taxon>Sphingobacteriia</taxon>
        <taxon>Sphingobacteriales</taxon>
        <taxon>Sphingobacteriaceae</taxon>
        <taxon>Mucilaginibacter</taxon>
    </lineage>
</organism>
<dbReference type="CDD" id="cd10280">
    <property type="entry name" value="PQQ_mGDH"/>
    <property type="match status" value="1"/>
</dbReference>
<reference evidence="12" key="1">
    <citation type="journal article" date="2019" name="Int. J. Syst. Evol. Microbiol.">
        <title>The Global Catalogue of Microorganisms (GCM) 10K type strain sequencing project: providing services to taxonomists for standard genome sequencing and annotation.</title>
        <authorList>
            <consortium name="The Broad Institute Genomics Platform"/>
            <consortium name="The Broad Institute Genome Sequencing Center for Infectious Disease"/>
            <person name="Wu L."/>
            <person name="Ma J."/>
        </authorList>
    </citation>
    <scope>NUCLEOTIDE SEQUENCE [LARGE SCALE GENOMIC DNA]</scope>
    <source>
        <strain evidence="12">KCTC 52232</strain>
    </source>
</reference>
<keyword evidence="12" id="KW-1185">Reference proteome</keyword>
<dbReference type="Gene3D" id="2.140.10.10">
    <property type="entry name" value="Quinoprotein alcohol dehydrogenase-like superfamily"/>
    <property type="match status" value="2"/>
</dbReference>
<name>A0ABW5XSE0_9SPHI</name>
<evidence type="ECO:0000256" key="6">
    <source>
        <dbReference type="ARBA" id="ARBA00023002"/>
    </source>
</evidence>
<dbReference type="InterPro" id="IPR002372">
    <property type="entry name" value="PQQ_rpt_dom"/>
</dbReference>
<dbReference type="Pfam" id="PF01011">
    <property type="entry name" value="PQQ"/>
    <property type="match status" value="2"/>
</dbReference>
<evidence type="ECO:0000256" key="2">
    <source>
        <dbReference type="ARBA" id="ARBA00008156"/>
    </source>
</evidence>
<evidence type="ECO:0000259" key="10">
    <source>
        <dbReference type="PROSITE" id="PS51007"/>
    </source>
</evidence>
<dbReference type="PANTHER" id="PTHR32303:SF4">
    <property type="entry name" value="QUINOPROTEIN GLUCOSE DEHYDROGENASE"/>
    <property type="match status" value="1"/>
</dbReference>
<dbReference type="SMART" id="SM00564">
    <property type="entry name" value="PQQ"/>
    <property type="match status" value="6"/>
</dbReference>
<evidence type="ECO:0000256" key="3">
    <source>
        <dbReference type="ARBA" id="ARBA00022617"/>
    </source>
</evidence>
<evidence type="ECO:0000256" key="8">
    <source>
        <dbReference type="PROSITE-ProRule" id="PRU00433"/>
    </source>
</evidence>
<evidence type="ECO:0000256" key="7">
    <source>
        <dbReference type="ARBA" id="ARBA00023004"/>
    </source>
</evidence>
<proteinExistence type="inferred from homology"/>
<evidence type="ECO:0000313" key="11">
    <source>
        <dbReference type="EMBL" id="MFD2866345.1"/>
    </source>
</evidence>
<keyword evidence="3 8" id="KW-0349">Heme</keyword>
<accession>A0ABW5XSE0</accession>
<dbReference type="InterPro" id="IPR009056">
    <property type="entry name" value="Cyt_c-like_dom"/>
</dbReference>
<feature type="domain" description="Cytochrome c" evidence="10">
    <location>
        <begin position="486"/>
        <end position="561"/>
    </location>
</feature>
<dbReference type="InterPro" id="IPR018391">
    <property type="entry name" value="PQQ_b-propeller_rpt"/>
</dbReference>
<comment type="caution">
    <text evidence="11">The sequence shown here is derived from an EMBL/GenBank/DDBJ whole genome shotgun (WGS) entry which is preliminary data.</text>
</comment>
<dbReference type="Pfam" id="PF13442">
    <property type="entry name" value="Cytochrome_CBB3"/>
    <property type="match status" value="1"/>
</dbReference>
<keyword evidence="5 9" id="KW-0732">Signal</keyword>